<evidence type="ECO:0000256" key="5">
    <source>
        <dbReference type="ARBA" id="ARBA00022729"/>
    </source>
</evidence>
<gene>
    <name evidence="10" type="ORF">ENJ98_07510</name>
</gene>
<name>A0A7C5IZM3_9GAMM</name>
<reference evidence="10" key="1">
    <citation type="journal article" date="2020" name="mSystems">
        <title>Genome- and Community-Level Interaction Insights into Carbon Utilization and Element Cycling Functions of Hydrothermarchaeota in Hydrothermal Sediment.</title>
        <authorList>
            <person name="Zhou Z."/>
            <person name="Liu Y."/>
            <person name="Xu W."/>
            <person name="Pan J."/>
            <person name="Luo Z.H."/>
            <person name="Li M."/>
        </authorList>
    </citation>
    <scope>NUCLEOTIDE SEQUENCE [LARGE SCALE GENOMIC DNA]</scope>
    <source>
        <strain evidence="10">HyVt-535</strain>
    </source>
</reference>
<evidence type="ECO:0000256" key="4">
    <source>
        <dbReference type="ARBA" id="ARBA00022692"/>
    </source>
</evidence>
<keyword evidence="7" id="KW-0472">Membrane</keyword>
<comment type="subcellular location">
    <subcellularLocation>
        <location evidence="1">Cell outer membrane</location>
        <topology evidence="1">Multi-pass membrane protein</topology>
    </subcellularLocation>
</comment>
<keyword evidence="6" id="KW-0798">TonB box</keyword>
<keyword evidence="3" id="KW-1134">Transmembrane beta strand</keyword>
<evidence type="ECO:0000256" key="3">
    <source>
        <dbReference type="ARBA" id="ARBA00022452"/>
    </source>
</evidence>
<protein>
    <submittedName>
        <fullName evidence="10">TonB-dependent receptor</fullName>
    </submittedName>
</protein>
<dbReference type="PANTHER" id="PTHR30069">
    <property type="entry name" value="TONB-DEPENDENT OUTER MEMBRANE RECEPTOR"/>
    <property type="match status" value="1"/>
</dbReference>
<evidence type="ECO:0000256" key="6">
    <source>
        <dbReference type="ARBA" id="ARBA00023077"/>
    </source>
</evidence>
<comment type="caution">
    <text evidence="10">The sequence shown here is derived from an EMBL/GenBank/DDBJ whole genome shotgun (WGS) entry which is preliminary data.</text>
</comment>
<dbReference type="InterPro" id="IPR039426">
    <property type="entry name" value="TonB-dep_rcpt-like"/>
</dbReference>
<keyword evidence="10" id="KW-0675">Receptor</keyword>
<evidence type="ECO:0000259" key="9">
    <source>
        <dbReference type="Pfam" id="PF00593"/>
    </source>
</evidence>
<dbReference type="Proteomes" id="UP000886100">
    <property type="component" value="Unassembled WGS sequence"/>
</dbReference>
<feature type="non-terminal residue" evidence="10">
    <location>
        <position position="1"/>
    </location>
</feature>
<dbReference type="Gene3D" id="2.40.170.20">
    <property type="entry name" value="TonB-dependent receptor, beta-barrel domain"/>
    <property type="match status" value="1"/>
</dbReference>
<dbReference type="Pfam" id="PF00593">
    <property type="entry name" value="TonB_dep_Rec_b-barrel"/>
    <property type="match status" value="1"/>
</dbReference>
<evidence type="ECO:0000313" key="10">
    <source>
        <dbReference type="EMBL" id="HHH14069.1"/>
    </source>
</evidence>
<dbReference type="GO" id="GO:0009279">
    <property type="term" value="C:cell outer membrane"/>
    <property type="evidence" value="ECO:0007669"/>
    <property type="project" value="UniProtKB-SubCell"/>
</dbReference>
<sequence>WQNPEDRDTGDRLLRRARYSLNARVGYTVDRWRLGADLLHSGNRMDFGGVTLDSYTLVNLDASYRFTPEWQLFAKLENAFDENYQLASGYHTAGRTAYLGIRYR</sequence>
<proteinExistence type="predicted"/>
<dbReference type="SUPFAM" id="SSF56935">
    <property type="entry name" value="Porins"/>
    <property type="match status" value="1"/>
</dbReference>
<dbReference type="PANTHER" id="PTHR30069:SF53">
    <property type="entry name" value="COLICIN I RECEPTOR-RELATED"/>
    <property type="match status" value="1"/>
</dbReference>
<keyword evidence="4" id="KW-0812">Transmembrane</keyword>
<keyword evidence="2" id="KW-0813">Transport</keyword>
<accession>A0A7C5IZM3</accession>
<organism evidence="10">
    <name type="scientific">Thiolapillus brandeum</name>
    <dbReference type="NCBI Taxonomy" id="1076588"/>
    <lineage>
        <taxon>Bacteria</taxon>
        <taxon>Pseudomonadati</taxon>
        <taxon>Pseudomonadota</taxon>
        <taxon>Gammaproteobacteria</taxon>
        <taxon>Chromatiales</taxon>
        <taxon>Sedimenticolaceae</taxon>
        <taxon>Thiolapillus</taxon>
    </lineage>
</organism>
<keyword evidence="5" id="KW-0732">Signal</keyword>
<dbReference type="InterPro" id="IPR036942">
    <property type="entry name" value="Beta-barrel_TonB_sf"/>
</dbReference>
<evidence type="ECO:0000256" key="1">
    <source>
        <dbReference type="ARBA" id="ARBA00004571"/>
    </source>
</evidence>
<dbReference type="AlphaFoldDB" id="A0A7C5IZM3"/>
<dbReference type="GO" id="GO:0015889">
    <property type="term" value="P:cobalamin transport"/>
    <property type="evidence" value="ECO:0007669"/>
    <property type="project" value="TreeGrafter"/>
</dbReference>
<evidence type="ECO:0000256" key="2">
    <source>
        <dbReference type="ARBA" id="ARBA00022448"/>
    </source>
</evidence>
<keyword evidence="8" id="KW-0998">Cell outer membrane</keyword>
<dbReference type="EMBL" id="DROM01000450">
    <property type="protein sequence ID" value="HHH14069.1"/>
    <property type="molecule type" value="Genomic_DNA"/>
</dbReference>
<evidence type="ECO:0000256" key="8">
    <source>
        <dbReference type="ARBA" id="ARBA00023237"/>
    </source>
</evidence>
<evidence type="ECO:0000256" key="7">
    <source>
        <dbReference type="ARBA" id="ARBA00023136"/>
    </source>
</evidence>
<dbReference type="InterPro" id="IPR000531">
    <property type="entry name" value="Beta-barrel_TonB"/>
</dbReference>
<feature type="domain" description="TonB-dependent receptor-like beta-barrel" evidence="9">
    <location>
        <begin position="6"/>
        <end position="78"/>
    </location>
</feature>